<proteinExistence type="predicted"/>
<sequence>MMTGPGSHPGDASSRGSAWLWRRRMATSGPKSQLAIKAWVLGARAHGVLTNIGALIYGTPQTPATLSGHHSPTDYYWLTRSSMQMLSLVFESLNAAMLPMVSVDILLRLIVARVRIVSRGLQDELLMPVVSPQTTTPNYTTTRHNRSTAHSKNSRDQGQSDGRDCHVEPVAPPERVLAVLIQVATAMTPSLPLEKSEYTGVVDLLACLHSPLDGLFFLFAKRMTSELSQAISPPLTPFREKLFATLRI</sequence>
<protein>
    <submittedName>
        <fullName evidence="2">Uncharacterized protein</fullName>
    </submittedName>
</protein>
<keyword evidence="3" id="KW-1185">Reference proteome</keyword>
<evidence type="ECO:0000313" key="2">
    <source>
        <dbReference type="EMBL" id="KAK2814606.1"/>
    </source>
</evidence>
<dbReference type="AlphaFoldDB" id="A0AA88IHV9"/>
<reference evidence="2" key="1">
    <citation type="submission" date="2023-07" db="EMBL/GenBank/DDBJ databases">
        <title>Chromosome-level Genome Assembly of Striped Snakehead (Channa striata).</title>
        <authorList>
            <person name="Liu H."/>
        </authorList>
    </citation>
    <scope>NUCLEOTIDE SEQUENCE</scope>
    <source>
        <strain evidence="2">Gz</strain>
        <tissue evidence="2">Muscle</tissue>
    </source>
</reference>
<organism evidence="2 3">
    <name type="scientific">Channa striata</name>
    <name type="common">Snakehead murrel</name>
    <name type="synonym">Ophicephalus striatus</name>
    <dbReference type="NCBI Taxonomy" id="64152"/>
    <lineage>
        <taxon>Eukaryota</taxon>
        <taxon>Metazoa</taxon>
        <taxon>Chordata</taxon>
        <taxon>Craniata</taxon>
        <taxon>Vertebrata</taxon>
        <taxon>Euteleostomi</taxon>
        <taxon>Actinopterygii</taxon>
        <taxon>Neopterygii</taxon>
        <taxon>Teleostei</taxon>
        <taxon>Neoteleostei</taxon>
        <taxon>Acanthomorphata</taxon>
        <taxon>Anabantaria</taxon>
        <taxon>Anabantiformes</taxon>
        <taxon>Channoidei</taxon>
        <taxon>Channidae</taxon>
        <taxon>Channa</taxon>
    </lineage>
</organism>
<evidence type="ECO:0000256" key="1">
    <source>
        <dbReference type="SAM" id="MobiDB-lite"/>
    </source>
</evidence>
<feature type="region of interest" description="Disordered" evidence="1">
    <location>
        <begin position="132"/>
        <end position="167"/>
    </location>
</feature>
<gene>
    <name evidence="2" type="ORF">Q5P01_000059</name>
</gene>
<evidence type="ECO:0000313" key="3">
    <source>
        <dbReference type="Proteomes" id="UP001187415"/>
    </source>
</evidence>
<dbReference type="Proteomes" id="UP001187415">
    <property type="component" value="Unassembled WGS sequence"/>
</dbReference>
<name>A0AA88IHV9_CHASR</name>
<feature type="compositionally biased region" description="Polar residues" evidence="1">
    <location>
        <begin position="150"/>
        <end position="160"/>
    </location>
</feature>
<accession>A0AA88IHV9</accession>
<dbReference type="EMBL" id="JAUPFM010000033">
    <property type="protein sequence ID" value="KAK2814606.1"/>
    <property type="molecule type" value="Genomic_DNA"/>
</dbReference>
<comment type="caution">
    <text evidence="2">The sequence shown here is derived from an EMBL/GenBank/DDBJ whole genome shotgun (WGS) entry which is preliminary data.</text>
</comment>